<keyword evidence="2" id="KW-1185">Reference proteome</keyword>
<name>A0A1M2VW99_TRAPU</name>
<comment type="caution">
    <text evidence="1">The sequence shown here is derived from an EMBL/GenBank/DDBJ whole genome shotgun (WGS) entry which is preliminary data.</text>
</comment>
<dbReference type="OrthoDB" id="2751265at2759"/>
<organism evidence="1 2">
    <name type="scientific">Trametes pubescens</name>
    <name type="common">White-rot fungus</name>
    <dbReference type="NCBI Taxonomy" id="154538"/>
    <lineage>
        <taxon>Eukaryota</taxon>
        <taxon>Fungi</taxon>
        <taxon>Dikarya</taxon>
        <taxon>Basidiomycota</taxon>
        <taxon>Agaricomycotina</taxon>
        <taxon>Agaricomycetes</taxon>
        <taxon>Polyporales</taxon>
        <taxon>Polyporaceae</taxon>
        <taxon>Trametes</taxon>
    </lineage>
</organism>
<evidence type="ECO:0000313" key="2">
    <source>
        <dbReference type="Proteomes" id="UP000184267"/>
    </source>
</evidence>
<evidence type="ECO:0000313" key="1">
    <source>
        <dbReference type="EMBL" id="OJT11881.1"/>
    </source>
</evidence>
<dbReference type="EMBL" id="MNAD01000558">
    <property type="protein sequence ID" value="OJT11881.1"/>
    <property type="molecule type" value="Genomic_DNA"/>
</dbReference>
<sequence length="195" mass="21173">MHSAYLCVGATTNELNWELPSGSFCVLGLRRAAPWDGWLERGLRQLPALFSFDATQLRSLTVSGSLNAVSPEAWDLVFDAFPALDALILDVKLKGGAFPTVITHSLSATSSGEEGEPCVRCPALATLDIEGWRGTQTDAEDILACLQARAAGGARKLVSLILGPDFATLEDEELGDMCADHWQELCRSVEHFEHW</sequence>
<dbReference type="Proteomes" id="UP000184267">
    <property type="component" value="Unassembled WGS sequence"/>
</dbReference>
<accession>A0A1M2VW99</accession>
<dbReference type="AlphaFoldDB" id="A0A1M2VW99"/>
<proteinExistence type="predicted"/>
<protein>
    <submittedName>
        <fullName evidence="1">Uncharacterized protein</fullName>
    </submittedName>
</protein>
<gene>
    <name evidence="1" type="ORF">TRAPUB_11569</name>
</gene>
<reference evidence="1 2" key="1">
    <citation type="submission" date="2016-10" db="EMBL/GenBank/DDBJ databases">
        <title>Genome sequence of the basidiomycete white-rot fungus Trametes pubescens.</title>
        <authorList>
            <person name="Makela M.R."/>
            <person name="Granchi Z."/>
            <person name="Peng M."/>
            <person name="De Vries R.P."/>
            <person name="Grigoriev I."/>
            <person name="Riley R."/>
            <person name="Hilden K."/>
        </authorList>
    </citation>
    <scope>NUCLEOTIDE SEQUENCE [LARGE SCALE GENOMIC DNA]</scope>
    <source>
        <strain evidence="1 2">FBCC735</strain>
    </source>
</reference>